<keyword evidence="1" id="KW-1133">Transmembrane helix</keyword>
<evidence type="ECO:0000313" key="3">
    <source>
        <dbReference type="Proteomes" id="UP001621418"/>
    </source>
</evidence>
<keyword evidence="1" id="KW-0472">Membrane</keyword>
<dbReference type="RefSeq" id="WP_405150366.1">
    <property type="nucleotide sequence ID" value="NZ_CP109527.1"/>
</dbReference>
<organism evidence="2 3">
    <name type="scientific">Nocardia salmonicida</name>
    <dbReference type="NCBI Taxonomy" id="53431"/>
    <lineage>
        <taxon>Bacteria</taxon>
        <taxon>Bacillati</taxon>
        <taxon>Actinomycetota</taxon>
        <taxon>Actinomycetes</taxon>
        <taxon>Mycobacteriales</taxon>
        <taxon>Nocardiaceae</taxon>
        <taxon>Nocardia</taxon>
    </lineage>
</organism>
<dbReference type="Proteomes" id="UP001621418">
    <property type="component" value="Chromosome"/>
</dbReference>
<feature type="transmembrane region" description="Helical" evidence="1">
    <location>
        <begin position="52"/>
        <end position="78"/>
    </location>
</feature>
<keyword evidence="3" id="KW-1185">Reference proteome</keyword>
<feature type="transmembrane region" description="Helical" evidence="1">
    <location>
        <begin position="90"/>
        <end position="112"/>
    </location>
</feature>
<name>A0ABZ1NEL8_9NOCA</name>
<gene>
    <name evidence="2" type="ORF">OG308_11805</name>
</gene>
<accession>A0ABZ1NEL8</accession>
<keyword evidence="1" id="KW-0812">Transmembrane</keyword>
<protein>
    <submittedName>
        <fullName evidence="2">DUF2254 domain-containing protein</fullName>
    </submittedName>
</protein>
<proteinExistence type="predicted"/>
<dbReference type="EMBL" id="CP109527">
    <property type="protein sequence ID" value="WTY38464.1"/>
    <property type="molecule type" value="Genomic_DNA"/>
</dbReference>
<dbReference type="Pfam" id="PF10011">
    <property type="entry name" value="DUF2254"/>
    <property type="match status" value="1"/>
</dbReference>
<reference evidence="2 3" key="1">
    <citation type="submission" date="2022-10" db="EMBL/GenBank/DDBJ databases">
        <title>The complete genomes of actinobacterial strains from the NBC collection.</title>
        <authorList>
            <person name="Joergensen T.S."/>
            <person name="Alvarez Arevalo M."/>
            <person name="Sterndorff E.B."/>
            <person name="Faurdal D."/>
            <person name="Vuksanovic O."/>
            <person name="Mourched A.-S."/>
            <person name="Charusanti P."/>
            <person name="Shaw S."/>
            <person name="Blin K."/>
            <person name="Weber T."/>
        </authorList>
    </citation>
    <scope>NUCLEOTIDE SEQUENCE [LARGE SCALE GENOMIC DNA]</scope>
    <source>
        <strain evidence="2 3">NBC_01413</strain>
    </source>
</reference>
<evidence type="ECO:0000256" key="1">
    <source>
        <dbReference type="SAM" id="Phobius"/>
    </source>
</evidence>
<sequence length="381" mass="41475">MRARIIRTRRLRAGLSQLAFMLVGLGMGLVVPRIDSGPRAPSAQVAGALLSIGIGLLGAVALIFSMLFLVVQWVATTFTPRLMLFRDDPIVWRTFGFALGLVAFCVTAAIAIGRNPEVSVFVPILAMLLLLLLIEQLRTLQLRAFSAIQLAPALGTIADRGRIVLDAVYTGHDLESQSLPPSPTTIVWQRPPVVLQRVDVPRLIDAATAANAVIVLRATPGATLHHGSPVADVHGGELSATTVLRRLVVGDERIFDQDPLLAFRLLSDIALRALSPAVNDPATAVQAFDELEDLLGWVAARRLEPTRHTDHDGVERLVVHRPGWEEFLRTSVDDIAFVVSSPMVVTGLRDALRRVRERALPEHTAQLDRRLALLDDKVAAL</sequence>
<evidence type="ECO:0000313" key="2">
    <source>
        <dbReference type="EMBL" id="WTY38464.1"/>
    </source>
</evidence>
<dbReference type="InterPro" id="IPR018723">
    <property type="entry name" value="DUF2254_membrane"/>
</dbReference>
<feature type="transmembrane region" description="Helical" evidence="1">
    <location>
        <begin position="118"/>
        <end position="134"/>
    </location>
</feature>